<accession>A0AAW9MTL9</accession>
<comment type="caution">
    <text evidence="2">The sequence shown here is derived from an EMBL/GenBank/DDBJ whole genome shotgun (WGS) entry which is preliminary data.</text>
</comment>
<keyword evidence="3" id="KW-1185">Reference proteome</keyword>
<dbReference type="RefSeq" id="WP_324619397.1">
    <property type="nucleotide sequence ID" value="NZ_JAYKOT010000003.1"/>
</dbReference>
<organism evidence="2 3">
    <name type="scientific">Citroniella saccharovorans</name>
    <dbReference type="NCBI Taxonomy" id="2053367"/>
    <lineage>
        <taxon>Bacteria</taxon>
        <taxon>Bacillati</taxon>
        <taxon>Bacillota</taxon>
        <taxon>Tissierellia</taxon>
        <taxon>Tissierellales</taxon>
        <taxon>Peptoniphilaceae</taxon>
        <taxon>Citroniella</taxon>
    </lineage>
</organism>
<reference evidence="2 3" key="1">
    <citation type="submission" date="2024-01" db="EMBL/GenBank/DDBJ databases">
        <title>Complete genome sequence of Citroniella saccharovorans strain M6.X9, isolated from human fecal sample.</title>
        <authorList>
            <person name="Cheng G."/>
            <person name="Westerholm M."/>
            <person name="Schnurer A."/>
        </authorList>
    </citation>
    <scope>NUCLEOTIDE SEQUENCE [LARGE SCALE GENOMIC DNA]</scope>
    <source>
        <strain evidence="2 3">DSM 29873</strain>
    </source>
</reference>
<dbReference type="AlphaFoldDB" id="A0AAW9MTL9"/>
<feature type="domain" description="Oxidoreductase DRL-like catalytic" evidence="1">
    <location>
        <begin position="160"/>
        <end position="321"/>
    </location>
</feature>
<dbReference type="PANTHER" id="PTHR37850:SF2">
    <property type="entry name" value="SAF DOMAIN PROTEIN"/>
    <property type="match status" value="1"/>
</dbReference>
<dbReference type="EMBL" id="JAYKOT010000003">
    <property type="protein sequence ID" value="MEB3429198.1"/>
    <property type="molecule type" value="Genomic_DNA"/>
</dbReference>
<sequence length="430" mass="47220">MFRMKRKLEELNKSGKKIRVELVGIGKMGRGLINQMATISGMRPSICVDEKPQKAIDALIAAGVSSENIIFTNSKSKALEALEKDKFIVSEDYSIGLELEKIDAFVDATGNPPFGAKLAFDAINNKKHIIMLNVETDAVVGPILYKMARENGVIYTGTKGDEPGAILELADFAVGSGFELLVAGKGKNNPLNNYITEDEVYEEAVSKGLYPKMLTSFIDGTNTMIELTAVSNALGFTPDIIGCHGIKTDPKNISKQFSLKTEGGVLENYKIVDFAFGMAPGVFVIVTSEKKEVKDLMKYLNMGEGPNYLLYRPYHLTSLETPITIYDAVVENEATIVPEKGQISDVITVAKKNLLGGDLLDGMGSKDVFGKIISHKDQELKNLLPICLINKNTKLKKSIKKDSLITLDDVILDESEIIFKLRKEQERLGL</sequence>
<protein>
    <submittedName>
        <fullName evidence="2">NAD(P)-dependent oxidoreductase</fullName>
    </submittedName>
</protein>
<dbReference type="PANTHER" id="PTHR37850">
    <property type="entry name" value="STRU PROTEIN"/>
    <property type="match status" value="1"/>
</dbReference>
<name>A0AAW9MTL9_9FIRM</name>
<proteinExistence type="predicted"/>
<dbReference type="InterPro" id="IPR036291">
    <property type="entry name" value="NAD(P)-bd_dom_sf"/>
</dbReference>
<evidence type="ECO:0000313" key="2">
    <source>
        <dbReference type="EMBL" id="MEB3429198.1"/>
    </source>
</evidence>
<evidence type="ECO:0000259" key="1">
    <source>
        <dbReference type="Pfam" id="PF21135"/>
    </source>
</evidence>
<dbReference type="SUPFAM" id="SSF51735">
    <property type="entry name" value="NAD(P)-binding Rossmann-fold domains"/>
    <property type="match status" value="1"/>
</dbReference>
<dbReference type="Pfam" id="PF21135">
    <property type="entry name" value="DRL_cat"/>
    <property type="match status" value="1"/>
</dbReference>
<dbReference type="CDD" id="cd11616">
    <property type="entry name" value="SAF_DH_OX_like"/>
    <property type="match status" value="1"/>
</dbReference>
<dbReference type="InterPro" id="IPR048423">
    <property type="entry name" value="DRL_cat"/>
</dbReference>
<evidence type="ECO:0000313" key="3">
    <source>
        <dbReference type="Proteomes" id="UP001357733"/>
    </source>
</evidence>
<dbReference type="Proteomes" id="UP001357733">
    <property type="component" value="Unassembled WGS sequence"/>
</dbReference>
<gene>
    <name evidence="2" type="ORF">VLK81_04030</name>
</gene>
<dbReference type="Gene3D" id="3.40.50.720">
    <property type="entry name" value="NAD(P)-binding Rossmann-like Domain"/>
    <property type="match status" value="1"/>
</dbReference>